<dbReference type="Proteomes" id="UP000305067">
    <property type="component" value="Unassembled WGS sequence"/>
</dbReference>
<feature type="compositionally biased region" description="Low complexity" evidence="1">
    <location>
        <begin position="371"/>
        <end position="380"/>
    </location>
</feature>
<gene>
    <name evidence="2" type="ORF">BDV98DRAFT_247766</name>
</gene>
<proteinExistence type="predicted"/>
<feature type="region of interest" description="Disordered" evidence="1">
    <location>
        <begin position="299"/>
        <end position="435"/>
    </location>
</feature>
<keyword evidence="3" id="KW-1185">Reference proteome</keyword>
<dbReference type="EMBL" id="ML178843">
    <property type="protein sequence ID" value="TFK97929.1"/>
    <property type="molecule type" value="Genomic_DNA"/>
</dbReference>
<evidence type="ECO:0000313" key="2">
    <source>
        <dbReference type="EMBL" id="TFK97929.1"/>
    </source>
</evidence>
<organism evidence="2 3">
    <name type="scientific">Pterulicium gracile</name>
    <dbReference type="NCBI Taxonomy" id="1884261"/>
    <lineage>
        <taxon>Eukaryota</taxon>
        <taxon>Fungi</taxon>
        <taxon>Dikarya</taxon>
        <taxon>Basidiomycota</taxon>
        <taxon>Agaricomycotina</taxon>
        <taxon>Agaricomycetes</taxon>
        <taxon>Agaricomycetidae</taxon>
        <taxon>Agaricales</taxon>
        <taxon>Pleurotineae</taxon>
        <taxon>Pterulaceae</taxon>
        <taxon>Pterulicium</taxon>
    </lineage>
</organism>
<feature type="compositionally biased region" description="Polar residues" evidence="1">
    <location>
        <begin position="471"/>
        <end position="483"/>
    </location>
</feature>
<feature type="region of interest" description="Disordered" evidence="1">
    <location>
        <begin position="450"/>
        <end position="483"/>
    </location>
</feature>
<evidence type="ECO:0000313" key="3">
    <source>
        <dbReference type="Proteomes" id="UP000305067"/>
    </source>
</evidence>
<feature type="compositionally biased region" description="Basic residues" evidence="1">
    <location>
        <begin position="354"/>
        <end position="370"/>
    </location>
</feature>
<feature type="compositionally biased region" description="Pro residues" evidence="1">
    <location>
        <begin position="48"/>
        <end position="63"/>
    </location>
</feature>
<evidence type="ECO:0000256" key="1">
    <source>
        <dbReference type="SAM" id="MobiDB-lite"/>
    </source>
</evidence>
<protein>
    <submittedName>
        <fullName evidence="2">Uncharacterized protein</fullName>
    </submittedName>
</protein>
<accession>A0A5C3QA64</accession>
<feature type="region of interest" description="Disordered" evidence="1">
    <location>
        <begin position="131"/>
        <end position="165"/>
    </location>
</feature>
<feature type="region of interest" description="Disordered" evidence="1">
    <location>
        <begin position="220"/>
        <end position="256"/>
    </location>
</feature>
<sequence length="483" mass="53231">MADNASATHEQEPVIPVDRSNSSTSQAEPELSRANSARTWAYTSQNNPAPPVIPHPPPQPASPPYTYSDRRSDATDMYMNISSGAVDVDLEAGEINCGNDYANGRKRGHNFVGGFVSGLKRLPRAVRVVKGPRTTRPRRDTEATDNTILPRYRPPTELPQGERAGDPTNIVYAQSSEMPDHASYMPRWSSHGPNTEEAAYTIHPETVVHDVRVPALETASRRFSSSHRHPSMLDARSQEPFQPQTPLAPDYAQMPYGSPRSSFTGTFLSQGLPGLLDFFRHLYEMPWMADHRIVEDYRPGQSLPDQGKKKASRAPKSWYTPVSLTRHEPLQLDLSGSKPPSPVLRPARTVANHSRPRRHGQSRHDRHRRSSSSPDYIPRSSRVRHRAGSRRHSGHRGSGSSSGMYSPAQPQFYMVSSPPPTMFASGHQAPGSPASPSTLFMVPVIPPIYAGNGQVPPGQGREGRYPLHSTPAPSAVQSRHSNT</sequence>
<name>A0A5C3QA64_9AGAR</name>
<feature type="compositionally biased region" description="Polar residues" evidence="1">
    <location>
        <begin position="19"/>
        <end position="47"/>
    </location>
</feature>
<reference evidence="2 3" key="1">
    <citation type="journal article" date="2019" name="Nat. Ecol. Evol.">
        <title>Megaphylogeny resolves global patterns of mushroom evolution.</title>
        <authorList>
            <person name="Varga T."/>
            <person name="Krizsan K."/>
            <person name="Foldi C."/>
            <person name="Dima B."/>
            <person name="Sanchez-Garcia M."/>
            <person name="Sanchez-Ramirez S."/>
            <person name="Szollosi G.J."/>
            <person name="Szarkandi J.G."/>
            <person name="Papp V."/>
            <person name="Albert L."/>
            <person name="Andreopoulos W."/>
            <person name="Angelini C."/>
            <person name="Antonin V."/>
            <person name="Barry K.W."/>
            <person name="Bougher N.L."/>
            <person name="Buchanan P."/>
            <person name="Buyck B."/>
            <person name="Bense V."/>
            <person name="Catcheside P."/>
            <person name="Chovatia M."/>
            <person name="Cooper J."/>
            <person name="Damon W."/>
            <person name="Desjardin D."/>
            <person name="Finy P."/>
            <person name="Geml J."/>
            <person name="Haridas S."/>
            <person name="Hughes K."/>
            <person name="Justo A."/>
            <person name="Karasinski D."/>
            <person name="Kautmanova I."/>
            <person name="Kiss B."/>
            <person name="Kocsube S."/>
            <person name="Kotiranta H."/>
            <person name="LaButti K.M."/>
            <person name="Lechner B.E."/>
            <person name="Liimatainen K."/>
            <person name="Lipzen A."/>
            <person name="Lukacs Z."/>
            <person name="Mihaltcheva S."/>
            <person name="Morgado L.N."/>
            <person name="Niskanen T."/>
            <person name="Noordeloos M.E."/>
            <person name="Ohm R.A."/>
            <person name="Ortiz-Santana B."/>
            <person name="Ovrebo C."/>
            <person name="Racz N."/>
            <person name="Riley R."/>
            <person name="Savchenko A."/>
            <person name="Shiryaev A."/>
            <person name="Soop K."/>
            <person name="Spirin V."/>
            <person name="Szebenyi C."/>
            <person name="Tomsovsky M."/>
            <person name="Tulloss R.E."/>
            <person name="Uehling J."/>
            <person name="Grigoriev I.V."/>
            <person name="Vagvolgyi C."/>
            <person name="Papp T."/>
            <person name="Martin F.M."/>
            <person name="Miettinen O."/>
            <person name="Hibbett D.S."/>
            <person name="Nagy L.G."/>
        </authorList>
    </citation>
    <scope>NUCLEOTIDE SEQUENCE [LARGE SCALE GENOMIC DNA]</scope>
    <source>
        <strain evidence="2 3">CBS 309.79</strain>
    </source>
</reference>
<feature type="compositionally biased region" description="Basic residues" evidence="1">
    <location>
        <begin position="381"/>
        <end position="395"/>
    </location>
</feature>
<dbReference type="OrthoDB" id="3244156at2759"/>
<feature type="region of interest" description="Disordered" evidence="1">
    <location>
        <begin position="1"/>
        <end position="66"/>
    </location>
</feature>
<dbReference type="AlphaFoldDB" id="A0A5C3QA64"/>